<dbReference type="PANTHER" id="PTHR32322:SF2">
    <property type="entry name" value="EAMA DOMAIN-CONTAINING PROTEIN"/>
    <property type="match status" value="1"/>
</dbReference>
<dbReference type="GO" id="GO:0016020">
    <property type="term" value="C:membrane"/>
    <property type="evidence" value="ECO:0007669"/>
    <property type="project" value="UniProtKB-SubCell"/>
</dbReference>
<dbReference type="STRING" id="485913.Krac_0956"/>
<feature type="transmembrane region" description="Helical" evidence="6">
    <location>
        <begin position="36"/>
        <end position="53"/>
    </location>
</feature>
<comment type="subcellular location">
    <subcellularLocation>
        <location evidence="1">Membrane</location>
        <topology evidence="1">Multi-pass membrane protein</topology>
    </subcellularLocation>
</comment>
<evidence type="ECO:0000259" key="7">
    <source>
        <dbReference type="Pfam" id="PF00892"/>
    </source>
</evidence>
<evidence type="ECO:0000256" key="5">
    <source>
        <dbReference type="ARBA" id="ARBA00023136"/>
    </source>
</evidence>
<feature type="transmembrane region" description="Helical" evidence="6">
    <location>
        <begin position="90"/>
        <end position="111"/>
    </location>
</feature>
<proteinExistence type="inferred from homology"/>
<evidence type="ECO:0000256" key="2">
    <source>
        <dbReference type="ARBA" id="ARBA00007362"/>
    </source>
</evidence>
<evidence type="ECO:0000256" key="4">
    <source>
        <dbReference type="ARBA" id="ARBA00022989"/>
    </source>
</evidence>
<dbReference type="PANTHER" id="PTHR32322">
    <property type="entry name" value="INNER MEMBRANE TRANSPORTER"/>
    <property type="match status" value="1"/>
</dbReference>
<keyword evidence="3 6" id="KW-0812">Transmembrane</keyword>
<dbReference type="InterPro" id="IPR037185">
    <property type="entry name" value="EmrE-like"/>
</dbReference>
<evidence type="ECO:0000313" key="8">
    <source>
        <dbReference type="EMBL" id="EFH80364.1"/>
    </source>
</evidence>
<feature type="domain" description="EamA" evidence="7">
    <location>
        <begin position="148"/>
        <end position="281"/>
    </location>
</feature>
<dbReference type="InterPro" id="IPR000620">
    <property type="entry name" value="EamA_dom"/>
</dbReference>
<gene>
    <name evidence="8" type="ORF">Krac_0956</name>
</gene>
<evidence type="ECO:0000313" key="9">
    <source>
        <dbReference type="Proteomes" id="UP000004508"/>
    </source>
</evidence>
<feature type="transmembrane region" description="Helical" evidence="6">
    <location>
        <begin position="148"/>
        <end position="167"/>
    </location>
</feature>
<reference evidence="8 9" key="1">
    <citation type="journal article" date="2011" name="Stand. Genomic Sci.">
        <title>Non-contiguous finished genome sequence and contextual data of the filamentous soil bacterium Ktedonobacter racemifer type strain (SOSP1-21).</title>
        <authorList>
            <person name="Chang Y.J."/>
            <person name="Land M."/>
            <person name="Hauser L."/>
            <person name="Chertkov O."/>
            <person name="Del Rio T.G."/>
            <person name="Nolan M."/>
            <person name="Copeland A."/>
            <person name="Tice H."/>
            <person name="Cheng J.F."/>
            <person name="Lucas S."/>
            <person name="Han C."/>
            <person name="Goodwin L."/>
            <person name="Pitluck S."/>
            <person name="Ivanova N."/>
            <person name="Ovchinikova G."/>
            <person name="Pati A."/>
            <person name="Chen A."/>
            <person name="Palaniappan K."/>
            <person name="Mavromatis K."/>
            <person name="Liolios K."/>
            <person name="Brettin T."/>
            <person name="Fiebig A."/>
            <person name="Rohde M."/>
            <person name="Abt B."/>
            <person name="Goker M."/>
            <person name="Detter J.C."/>
            <person name="Woyke T."/>
            <person name="Bristow J."/>
            <person name="Eisen J.A."/>
            <person name="Markowitz V."/>
            <person name="Hugenholtz P."/>
            <person name="Kyrpides N.C."/>
            <person name="Klenk H.P."/>
            <person name="Lapidus A."/>
        </authorList>
    </citation>
    <scope>NUCLEOTIDE SEQUENCE [LARGE SCALE GENOMIC DNA]</scope>
    <source>
        <strain evidence="9">DSM 44963</strain>
    </source>
</reference>
<feature type="transmembrane region" description="Helical" evidence="6">
    <location>
        <begin position="65"/>
        <end position="84"/>
    </location>
</feature>
<protein>
    <recommendedName>
        <fullName evidence="7">EamA domain-containing protein</fullName>
    </recommendedName>
</protein>
<feature type="transmembrane region" description="Helical" evidence="6">
    <location>
        <begin position="179"/>
        <end position="198"/>
    </location>
</feature>
<feature type="transmembrane region" description="Helical" evidence="6">
    <location>
        <begin position="210"/>
        <end position="227"/>
    </location>
</feature>
<dbReference type="SUPFAM" id="SSF103481">
    <property type="entry name" value="Multidrug resistance efflux transporter EmrE"/>
    <property type="match status" value="2"/>
</dbReference>
<organism evidence="8 9">
    <name type="scientific">Ktedonobacter racemifer DSM 44963</name>
    <dbReference type="NCBI Taxonomy" id="485913"/>
    <lineage>
        <taxon>Bacteria</taxon>
        <taxon>Bacillati</taxon>
        <taxon>Chloroflexota</taxon>
        <taxon>Ktedonobacteria</taxon>
        <taxon>Ktedonobacterales</taxon>
        <taxon>Ktedonobacteraceae</taxon>
        <taxon>Ktedonobacter</taxon>
    </lineage>
</organism>
<dbReference type="eggNOG" id="COG0697">
    <property type="taxonomic scope" value="Bacteria"/>
</dbReference>
<keyword evidence="4 6" id="KW-1133">Transmembrane helix</keyword>
<evidence type="ECO:0000256" key="6">
    <source>
        <dbReference type="SAM" id="Phobius"/>
    </source>
</evidence>
<keyword evidence="5 6" id="KW-0472">Membrane</keyword>
<name>D6U5V3_KTERA</name>
<dbReference type="EMBL" id="ADVG01000005">
    <property type="protein sequence ID" value="EFH80364.1"/>
    <property type="molecule type" value="Genomic_DNA"/>
</dbReference>
<dbReference type="InParanoid" id="D6U5V3"/>
<accession>D6U5V3</accession>
<comment type="caution">
    <text evidence="8">The sequence shown here is derived from an EMBL/GenBank/DDBJ whole genome shotgun (WGS) entry which is preliminary data.</text>
</comment>
<sequence length="295" mass="31842">MGYAMAASASLLFGFNGNLSRLLFDGGITPVTLVEFRMLIGGLCLLALMLVGWRQGLKWYTRQWGWIIAFGLTLALVTYTYFMAISLLPIAVALIIQFSAAAWMALGEALWRRKLPTRPVLLALLCTLGGLLLLTGAWHLNLNGLNPLGLLFAVLALLSFIAYLLLGKRVGRDVPSLPATSYGALVAAVFWLCIQPPWTIPAATWSWQNLLLMAVVGIAGMAIPFALELGALRHVEATRIGIVTTLELVAGSIIAYFWLGQLLDLPQIIGCVLVLVGLVVLQYDAAPEVVAPVTN</sequence>
<dbReference type="AlphaFoldDB" id="D6U5V3"/>
<dbReference type="InterPro" id="IPR050638">
    <property type="entry name" value="AA-Vitamin_Transporters"/>
</dbReference>
<evidence type="ECO:0000256" key="1">
    <source>
        <dbReference type="ARBA" id="ARBA00004141"/>
    </source>
</evidence>
<feature type="transmembrane region" description="Helical" evidence="6">
    <location>
        <begin position="265"/>
        <end position="283"/>
    </location>
</feature>
<dbReference type="Proteomes" id="UP000004508">
    <property type="component" value="Unassembled WGS sequence"/>
</dbReference>
<feature type="transmembrane region" description="Helical" evidence="6">
    <location>
        <begin position="239"/>
        <end position="259"/>
    </location>
</feature>
<dbReference type="Gene3D" id="1.10.3730.20">
    <property type="match status" value="1"/>
</dbReference>
<evidence type="ECO:0000256" key="3">
    <source>
        <dbReference type="ARBA" id="ARBA00022692"/>
    </source>
</evidence>
<keyword evidence="9" id="KW-1185">Reference proteome</keyword>
<dbReference type="Pfam" id="PF00892">
    <property type="entry name" value="EamA"/>
    <property type="match status" value="2"/>
</dbReference>
<feature type="domain" description="EamA" evidence="7">
    <location>
        <begin position="2"/>
        <end position="135"/>
    </location>
</feature>
<feature type="transmembrane region" description="Helical" evidence="6">
    <location>
        <begin position="120"/>
        <end position="142"/>
    </location>
</feature>
<comment type="similarity">
    <text evidence="2">Belongs to the EamA transporter family.</text>
</comment>